<dbReference type="EMBL" id="HBKQ01028170">
    <property type="protein sequence ID" value="CAE2246584.1"/>
    <property type="molecule type" value="Transcribed_RNA"/>
</dbReference>
<sequence>MMSALKKDAAAGYFAILTASAAGLAGLALVYGLRGKKKDVGTKRTKHDDKTGRKDLSWQERSVGVTRSRFRTKQTGVRVVCAPTASEYGRCIEHCIDATDSVLVLCGTAGGTKSLDGGAAFAAKACCAEPCIYRGDIWDFSALRASVAATPRGPSITAICLDATNIHGNDILMDTFVLVKFLRSIFAPSLRIIIVKSRTVARHARSVHTAEDFINAGGMEGLAKESSSKNAGGFDEIQVVCAVGVANYRKTIPFVVKKGDDLLEIGCHHGKTTFLLADAAAEDNSKRKASIESSAPFVVGVDIGKVCIDRANEENRKLQERNLVTKKSHNQCSFEIADAWNTKHLLSLSSSFNAIYIDVGGISGSDGVFEGLSLIRQISCAYSATARCIVVKSRCLRDHASMWMHSDRVLRK</sequence>
<dbReference type="AlphaFoldDB" id="A0A7S4J126"/>
<dbReference type="InterPro" id="IPR029063">
    <property type="entry name" value="SAM-dependent_MTases_sf"/>
</dbReference>
<accession>A0A7S4J126</accession>
<reference evidence="2" key="1">
    <citation type="submission" date="2021-01" db="EMBL/GenBank/DDBJ databases">
        <authorList>
            <person name="Corre E."/>
            <person name="Pelletier E."/>
            <person name="Niang G."/>
            <person name="Scheremetjew M."/>
            <person name="Finn R."/>
            <person name="Kale V."/>
            <person name="Holt S."/>
            <person name="Cochrane G."/>
            <person name="Meng A."/>
            <person name="Brown T."/>
            <person name="Cohen L."/>
        </authorList>
    </citation>
    <scope>NUCLEOTIDE SEQUENCE</scope>
    <source>
        <strain evidence="2">Isolate 1302-5</strain>
    </source>
</reference>
<protein>
    <recommendedName>
        <fullName evidence="3">Methyltransferase domain-containing protein</fullName>
    </recommendedName>
</protein>
<organism evidence="2">
    <name type="scientific">Odontella aurita</name>
    <dbReference type="NCBI Taxonomy" id="265563"/>
    <lineage>
        <taxon>Eukaryota</taxon>
        <taxon>Sar</taxon>
        <taxon>Stramenopiles</taxon>
        <taxon>Ochrophyta</taxon>
        <taxon>Bacillariophyta</taxon>
        <taxon>Mediophyceae</taxon>
        <taxon>Biddulphiophycidae</taxon>
        <taxon>Eupodiscales</taxon>
        <taxon>Odontellaceae</taxon>
        <taxon>Odontella</taxon>
    </lineage>
</organism>
<gene>
    <name evidence="2" type="ORF">OAUR00152_LOCUS19077</name>
</gene>
<feature type="transmembrane region" description="Helical" evidence="1">
    <location>
        <begin position="12"/>
        <end position="33"/>
    </location>
</feature>
<keyword evidence="1" id="KW-0472">Membrane</keyword>
<evidence type="ECO:0008006" key="3">
    <source>
        <dbReference type="Google" id="ProtNLM"/>
    </source>
</evidence>
<evidence type="ECO:0000313" key="2">
    <source>
        <dbReference type="EMBL" id="CAE2246584.1"/>
    </source>
</evidence>
<proteinExistence type="predicted"/>
<name>A0A7S4J126_9STRA</name>
<evidence type="ECO:0000256" key="1">
    <source>
        <dbReference type="SAM" id="Phobius"/>
    </source>
</evidence>
<dbReference type="SUPFAM" id="SSF53335">
    <property type="entry name" value="S-adenosyl-L-methionine-dependent methyltransferases"/>
    <property type="match status" value="1"/>
</dbReference>
<keyword evidence="1" id="KW-1133">Transmembrane helix</keyword>
<dbReference type="Gene3D" id="3.40.50.150">
    <property type="entry name" value="Vaccinia Virus protein VP39"/>
    <property type="match status" value="1"/>
</dbReference>
<keyword evidence="1" id="KW-0812">Transmembrane</keyword>